<comment type="caution">
    <text evidence="1">The sequence shown here is derived from an EMBL/GenBank/DDBJ whole genome shotgun (WGS) entry which is preliminary data.</text>
</comment>
<accession>A0A1V4SU00</accession>
<evidence type="ECO:0000313" key="1">
    <source>
        <dbReference type="EMBL" id="OPX47366.1"/>
    </source>
</evidence>
<evidence type="ECO:0000313" key="2">
    <source>
        <dbReference type="Proteomes" id="UP000191448"/>
    </source>
</evidence>
<organism evidence="1 2">
    <name type="scientific">Clostridium thermobutyricum DSM 4928</name>
    <dbReference type="NCBI Taxonomy" id="1121339"/>
    <lineage>
        <taxon>Bacteria</taxon>
        <taxon>Bacillati</taxon>
        <taxon>Bacillota</taxon>
        <taxon>Clostridia</taxon>
        <taxon>Eubacteriales</taxon>
        <taxon>Clostridiaceae</taxon>
        <taxon>Clostridium</taxon>
    </lineage>
</organism>
<reference evidence="1 2" key="1">
    <citation type="submission" date="2016-02" db="EMBL/GenBank/DDBJ databases">
        <title>Genome sequence of Clostridium thermobutyricum DSM 4928.</title>
        <authorList>
            <person name="Poehlein A."/>
            <person name="Daniel R."/>
        </authorList>
    </citation>
    <scope>NUCLEOTIDE SEQUENCE [LARGE SCALE GENOMIC DNA]</scope>
    <source>
        <strain evidence="1 2">DSM 4928</strain>
    </source>
</reference>
<dbReference type="RefSeq" id="WP_080023127.1">
    <property type="nucleotide sequence ID" value="NZ_LTAY01000048.1"/>
</dbReference>
<dbReference type="Proteomes" id="UP000191448">
    <property type="component" value="Unassembled WGS sequence"/>
</dbReference>
<sequence length="62" mass="7763">MTYYLRTERFSVGSWAKSIDDKIFFCLERLQCLIEYEKILKISKKWLRIKYKVVWSFYKNKK</sequence>
<gene>
    <name evidence="1" type="ORF">CLTHE_19290</name>
</gene>
<name>A0A1V4SU00_9CLOT</name>
<protein>
    <submittedName>
        <fullName evidence="1">Uncharacterized protein</fullName>
    </submittedName>
</protein>
<dbReference type="OrthoDB" id="2616991at2"/>
<proteinExistence type="predicted"/>
<dbReference type="AlphaFoldDB" id="A0A1V4SU00"/>
<dbReference type="EMBL" id="LTAY01000048">
    <property type="protein sequence ID" value="OPX47366.1"/>
    <property type="molecule type" value="Genomic_DNA"/>
</dbReference>